<reference evidence="3 4" key="1">
    <citation type="submission" date="2016-06" db="EMBL/GenBank/DDBJ databases">
        <authorList>
            <person name="Kjaerup R.B."/>
            <person name="Dalgaard T.S."/>
            <person name="Juul-Madsen H.R."/>
        </authorList>
    </citation>
    <scope>NUCLEOTIDE SEQUENCE [LARGE SCALE GENOMIC DNA]</scope>
    <source>
        <strain evidence="3 4">DSM 43913</strain>
    </source>
</reference>
<feature type="compositionally biased region" description="Basic residues" evidence="1">
    <location>
        <begin position="153"/>
        <end position="164"/>
    </location>
</feature>
<sequence length="191" mass="20819">MKQYGDAGNPLDGADVVLIGLFSAKEKQYEGRLDELAALAEARGSRVVGRYVQRRGASDRWQERPGGAARMSQPFSRRTLLTHGKVREIAEACRAAGIDAAIFVNALTHLQRRVLADILGCVIFSGDDLTAMAETSSGGPLRVPSAQRAHERPIHRRPGKRGGAARRGGQLKEAYTSRRRLVTTSGWNVRS</sequence>
<dbReference type="GeneID" id="95805854"/>
<gene>
    <name evidence="3" type="ORF">GA0070610_5796</name>
</gene>
<keyword evidence="4" id="KW-1185">Reference proteome</keyword>
<feature type="domain" description="GTPase HflX N-terminal" evidence="2">
    <location>
        <begin position="75"/>
        <end position="123"/>
    </location>
</feature>
<accession>A0A1C5GHZ4</accession>
<feature type="region of interest" description="Disordered" evidence="1">
    <location>
        <begin position="136"/>
        <end position="175"/>
    </location>
</feature>
<dbReference type="AlphaFoldDB" id="A0A1C5GHZ4"/>
<dbReference type="RefSeq" id="WP_172896613.1">
    <property type="nucleotide sequence ID" value="NZ_JBFAAC010000002.1"/>
</dbReference>
<name>A0A1C5GHZ4_MICEH</name>
<evidence type="ECO:0000259" key="2">
    <source>
        <dbReference type="Pfam" id="PF13167"/>
    </source>
</evidence>
<dbReference type="Proteomes" id="UP000198251">
    <property type="component" value="Chromosome I"/>
</dbReference>
<organism evidence="3 4">
    <name type="scientific">Micromonospora echinofusca</name>
    <dbReference type="NCBI Taxonomy" id="47858"/>
    <lineage>
        <taxon>Bacteria</taxon>
        <taxon>Bacillati</taxon>
        <taxon>Actinomycetota</taxon>
        <taxon>Actinomycetes</taxon>
        <taxon>Micromonosporales</taxon>
        <taxon>Micromonosporaceae</taxon>
        <taxon>Micromonospora</taxon>
    </lineage>
</organism>
<dbReference type="InterPro" id="IPR025121">
    <property type="entry name" value="GTPase_HflX_N"/>
</dbReference>
<protein>
    <submittedName>
        <fullName evidence="3">GTP-binding GTPase N-terminal</fullName>
    </submittedName>
</protein>
<dbReference type="Pfam" id="PF13167">
    <property type="entry name" value="GTP-bdg_N"/>
    <property type="match status" value="1"/>
</dbReference>
<evidence type="ECO:0000313" key="3">
    <source>
        <dbReference type="EMBL" id="SCG19424.1"/>
    </source>
</evidence>
<proteinExistence type="predicted"/>
<evidence type="ECO:0000313" key="4">
    <source>
        <dbReference type="Proteomes" id="UP000198251"/>
    </source>
</evidence>
<dbReference type="EMBL" id="LT607733">
    <property type="protein sequence ID" value="SCG19424.1"/>
    <property type="molecule type" value="Genomic_DNA"/>
</dbReference>
<evidence type="ECO:0000256" key="1">
    <source>
        <dbReference type="SAM" id="MobiDB-lite"/>
    </source>
</evidence>